<accession>A0ABR3JIZ9</accession>
<name>A0ABR3JIZ9_9AGAR</name>
<evidence type="ECO:0000259" key="3">
    <source>
        <dbReference type="PROSITE" id="PS50004"/>
    </source>
</evidence>
<dbReference type="Pfam" id="PF00168">
    <property type="entry name" value="C2"/>
    <property type="match status" value="1"/>
</dbReference>
<proteinExistence type="predicted"/>
<dbReference type="Proteomes" id="UP001556367">
    <property type="component" value="Unassembled WGS sequence"/>
</dbReference>
<dbReference type="InterPro" id="IPR035892">
    <property type="entry name" value="C2_domain_sf"/>
</dbReference>
<protein>
    <recommendedName>
        <fullName evidence="3">C2 domain-containing protein</fullName>
    </recommendedName>
</protein>
<dbReference type="InterPro" id="IPR000008">
    <property type="entry name" value="C2_dom"/>
</dbReference>
<dbReference type="PROSITE" id="PS50004">
    <property type="entry name" value="C2"/>
    <property type="match status" value="1"/>
</dbReference>
<feature type="domain" description="C2" evidence="3">
    <location>
        <begin position="38"/>
        <end position="163"/>
    </location>
</feature>
<gene>
    <name evidence="4" type="ORF">HGRIS_001918</name>
</gene>
<reference evidence="5" key="1">
    <citation type="submission" date="2024-06" db="EMBL/GenBank/DDBJ databases">
        <title>Multi-omics analyses provide insights into the biosynthesis of the anticancer antibiotic pleurotin in Hohenbuehelia grisea.</title>
        <authorList>
            <person name="Weaver J.A."/>
            <person name="Alberti F."/>
        </authorList>
    </citation>
    <scope>NUCLEOTIDE SEQUENCE [LARGE SCALE GENOMIC DNA]</scope>
    <source>
        <strain evidence="5">T-177</strain>
    </source>
</reference>
<comment type="caution">
    <text evidence="4">The sequence shown here is derived from an EMBL/GenBank/DDBJ whole genome shotgun (WGS) entry which is preliminary data.</text>
</comment>
<dbReference type="EMBL" id="JASNQZ010000006">
    <property type="protein sequence ID" value="KAL0955696.1"/>
    <property type="molecule type" value="Genomic_DNA"/>
</dbReference>
<feature type="chain" id="PRO_5046342469" description="C2 domain-containing protein" evidence="2">
    <location>
        <begin position="22"/>
        <end position="249"/>
    </location>
</feature>
<dbReference type="CDD" id="cd00030">
    <property type="entry name" value="C2"/>
    <property type="match status" value="1"/>
</dbReference>
<feature type="compositionally biased region" description="Low complexity" evidence="1">
    <location>
        <begin position="31"/>
        <end position="45"/>
    </location>
</feature>
<evidence type="ECO:0000313" key="4">
    <source>
        <dbReference type="EMBL" id="KAL0955696.1"/>
    </source>
</evidence>
<organism evidence="4 5">
    <name type="scientific">Hohenbuehelia grisea</name>
    <dbReference type="NCBI Taxonomy" id="104357"/>
    <lineage>
        <taxon>Eukaryota</taxon>
        <taxon>Fungi</taxon>
        <taxon>Dikarya</taxon>
        <taxon>Basidiomycota</taxon>
        <taxon>Agaricomycotina</taxon>
        <taxon>Agaricomycetes</taxon>
        <taxon>Agaricomycetidae</taxon>
        <taxon>Agaricales</taxon>
        <taxon>Pleurotineae</taxon>
        <taxon>Pleurotaceae</taxon>
        <taxon>Hohenbuehelia</taxon>
    </lineage>
</organism>
<keyword evidence="5" id="KW-1185">Reference proteome</keyword>
<keyword evidence="2" id="KW-0732">Signal</keyword>
<feature type="region of interest" description="Disordered" evidence="1">
    <location>
        <begin position="28"/>
        <end position="47"/>
    </location>
</feature>
<dbReference type="SUPFAM" id="SSF49562">
    <property type="entry name" value="C2 domain (Calcium/lipid-binding domain, CaLB)"/>
    <property type="match status" value="1"/>
</dbReference>
<dbReference type="Gene3D" id="2.60.40.150">
    <property type="entry name" value="C2 domain"/>
    <property type="match status" value="1"/>
</dbReference>
<sequence length="249" mass="27563">MLDLLLPVLPHLALQFLKATAMSESTASILTESEVTTSSTTSLETSEYEDLQFTDEKRIQFHIAGATGLQPVGKHQRPPSAYVKIHISGVPRKCSTFQTAAVLRQQNPTWHENVPAVDIYASSVISFELVHQSRWPKRHVTIGSATASLHDLLRRQGSFDRDRSVTLDLDYAPGLCKTNSKLTISVRELSTTKTAAEALALATKARASLQIEHPIPLAVDLRQVESVKPIDKLTTRPLSQVRFIPLQIH</sequence>
<evidence type="ECO:0000256" key="2">
    <source>
        <dbReference type="SAM" id="SignalP"/>
    </source>
</evidence>
<evidence type="ECO:0000256" key="1">
    <source>
        <dbReference type="SAM" id="MobiDB-lite"/>
    </source>
</evidence>
<feature type="signal peptide" evidence="2">
    <location>
        <begin position="1"/>
        <end position="21"/>
    </location>
</feature>
<evidence type="ECO:0000313" key="5">
    <source>
        <dbReference type="Proteomes" id="UP001556367"/>
    </source>
</evidence>